<keyword evidence="2" id="KW-1185">Reference proteome</keyword>
<reference evidence="1 2" key="1">
    <citation type="submission" date="2024-03" db="EMBL/GenBank/DDBJ databases">
        <authorList>
            <person name="Gkanogiannis A."/>
            <person name="Becerra Lopez-Lavalle L."/>
        </authorList>
    </citation>
    <scope>NUCLEOTIDE SEQUENCE [LARGE SCALE GENOMIC DNA]</scope>
</reference>
<dbReference type="PANTHER" id="PTHR35106">
    <property type="entry name" value="BNAA07G25190D PROTEIN"/>
    <property type="match status" value="1"/>
</dbReference>
<evidence type="ECO:0000313" key="2">
    <source>
        <dbReference type="Proteomes" id="UP001642487"/>
    </source>
</evidence>
<name>A0ABP0XR75_9ROSI</name>
<evidence type="ECO:0000313" key="1">
    <source>
        <dbReference type="EMBL" id="CAK9309052.1"/>
    </source>
</evidence>
<protein>
    <submittedName>
        <fullName evidence="1">Uncharacterized protein</fullName>
    </submittedName>
</protein>
<gene>
    <name evidence="1" type="ORF">CITCOLO1_LOCUS577</name>
</gene>
<sequence>MEKQSETGKCEEMEKLCQRCNRSYLPSSNSSFSCRFHPSFFVCRRHDDQKRLKDLFIVQARAWRCLLERCDTANEIANMSSCFSMLACPNLSRASNAAWQRHNVLLMVCCIDPSIVQH</sequence>
<dbReference type="PROSITE" id="PS51257">
    <property type="entry name" value="PROKAR_LIPOPROTEIN"/>
    <property type="match status" value="1"/>
</dbReference>
<dbReference type="EMBL" id="OZ021735">
    <property type="protein sequence ID" value="CAK9309052.1"/>
    <property type="molecule type" value="Genomic_DNA"/>
</dbReference>
<organism evidence="1 2">
    <name type="scientific">Citrullus colocynthis</name>
    <name type="common">colocynth</name>
    <dbReference type="NCBI Taxonomy" id="252529"/>
    <lineage>
        <taxon>Eukaryota</taxon>
        <taxon>Viridiplantae</taxon>
        <taxon>Streptophyta</taxon>
        <taxon>Embryophyta</taxon>
        <taxon>Tracheophyta</taxon>
        <taxon>Spermatophyta</taxon>
        <taxon>Magnoliopsida</taxon>
        <taxon>eudicotyledons</taxon>
        <taxon>Gunneridae</taxon>
        <taxon>Pentapetalae</taxon>
        <taxon>rosids</taxon>
        <taxon>fabids</taxon>
        <taxon>Cucurbitales</taxon>
        <taxon>Cucurbitaceae</taxon>
        <taxon>Benincaseae</taxon>
        <taxon>Citrullus</taxon>
    </lineage>
</organism>
<dbReference type="PANTHER" id="PTHR35106:SF1">
    <property type="entry name" value="CHORD DOMAIN-CONTAINING PROTEIN"/>
    <property type="match status" value="1"/>
</dbReference>
<proteinExistence type="predicted"/>
<accession>A0ABP0XR75</accession>
<dbReference type="Proteomes" id="UP001642487">
    <property type="component" value="Chromosome 1"/>
</dbReference>